<accession>A0A1F7I3T3</accession>
<protein>
    <submittedName>
        <fullName evidence="2">Uncharacterized protein</fullName>
    </submittedName>
</protein>
<proteinExistence type="predicted"/>
<sequence>MKKTPVKTYDNPFEAFKDIGAGVAEGVVDALNPLSPLLRSERTVLPDAPARSAESEKANKNHTPLDLANLEKQYGKQDSEKYQKAAALHHFKRFKSSEMQAISDIERERQEKAKKETEDAQNKQHADEGKKPQEQTGEEPHGKIKPKWWQPQHRKATTGFENKGQFGR</sequence>
<comment type="caution">
    <text evidence="2">The sequence shown here is derived from an EMBL/GenBank/DDBJ whole genome shotgun (WGS) entry which is preliminary data.</text>
</comment>
<feature type="region of interest" description="Disordered" evidence="1">
    <location>
        <begin position="92"/>
        <end position="168"/>
    </location>
</feature>
<dbReference type="AlphaFoldDB" id="A0A1F7I3T3"/>
<evidence type="ECO:0000256" key="1">
    <source>
        <dbReference type="SAM" id="MobiDB-lite"/>
    </source>
</evidence>
<dbReference type="EMBL" id="MGAC01000024">
    <property type="protein sequence ID" value="OGK38011.1"/>
    <property type="molecule type" value="Genomic_DNA"/>
</dbReference>
<organism evidence="2 3">
    <name type="scientific">Candidatus Roizmanbacteria bacterium RIFCSPHIGHO2_12_FULL_41_11</name>
    <dbReference type="NCBI Taxonomy" id="1802052"/>
    <lineage>
        <taxon>Bacteria</taxon>
        <taxon>Candidatus Roizmaniibacteriota</taxon>
    </lineage>
</organism>
<dbReference type="Proteomes" id="UP000176803">
    <property type="component" value="Unassembled WGS sequence"/>
</dbReference>
<evidence type="ECO:0000313" key="2">
    <source>
        <dbReference type="EMBL" id="OGK38011.1"/>
    </source>
</evidence>
<reference evidence="2 3" key="1">
    <citation type="journal article" date="2016" name="Nat. Commun.">
        <title>Thousands of microbial genomes shed light on interconnected biogeochemical processes in an aquifer system.</title>
        <authorList>
            <person name="Anantharaman K."/>
            <person name="Brown C.T."/>
            <person name="Hug L.A."/>
            <person name="Sharon I."/>
            <person name="Castelle C.J."/>
            <person name="Probst A.J."/>
            <person name="Thomas B.C."/>
            <person name="Singh A."/>
            <person name="Wilkins M.J."/>
            <person name="Karaoz U."/>
            <person name="Brodie E.L."/>
            <person name="Williams K.H."/>
            <person name="Hubbard S.S."/>
            <person name="Banfield J.F."/>
        </authorList>
    </citation>
    <scope>NUCLEOTIDE SEQUENCE [LARGE SCALE GENOMIC DNA]</scope>
</reference>
<feature type="region of interest" description="Disordered" evidence="1">
    <location>
        <begin position="45"/>
        <end position="67"/>
    </location>
</feature>
<evidence type="ECO:0000313" key="3">
    <source>
        <dbReference type="Proteomes" id="UP000176803"/>
    </source>
</evidence>
<feature type="compositionally biased region" description="Basic and acidic residues" evidence="1">
    <location>
        <begin position="104"/>
        <end position="142"/>
    </location>
</feature>
<name>A0A1F7I3T3_9BACT</name>
<gene>
    <name evidence="2" type="ORF">A3F03_00165</name>
</gene>